<dbReference type="Pfam" id="PF00392">
    <property type="entry name" value="GntR"/>
    <property type="match status" value="1"/>
</dbReference>
<name>A0A7L5BTU7_9RHOB</name>
<dbReference type="InterPro" id="IPR008920">
    <property type="entry name" value="TF_FadR/GntR_C"/>
</dbReference>
<dbReference type="PRINTS" id="PR00035">
    <property type="entry name" value="HTHGNTR"/>
</dbReference>
<dbReference type="PROSITE" id="PS50949">
    <property type="entry name" value="HTH_GNTR"/>
    <property type="match status" value="1"/>
</dbReference>
<dbReference type="InterPro" id="IPR011711">
    <property type="entry name" value="GntR_C"/>
</dbReference>
<dbReference type="Gene3D" id="1.20.120.530">
    <property type="entry name" value="GntR ligand-binding domain-like"/>
    <property type="match status" value="1"/>
</dbReference>
<dbReference type="GO" id="GO:0003677">
    <property type="term" value="F:DNA binding"/>
    <property type="evidence" value="ECO:0007669"/>
    <property type="project" value="UniProtKB-KW"/>
</dbReference>
<evidence type="ECO:0000256" key="3">
    <source>
        <dbReference type="ARBA" id="ARBA00023163"/>
    </source>
</evidence>
<keyword evidence="3" id="KW-0804">Transcription</keyword>
<dbReference type="Proteomes" id="UP000503336">
    <property type="component" value="Chromosome"/>
</dbReference>
<evidence type="ECO:0000259" key="4">
    <source>
        <dbReference type="PROSITE" id="PS50949"/>
    </source>
</evidence>
<feature type="domain" description="HTH gntR-type" evidence="4">
    <location>
        <begin position="1"/>
        <end position="67"/>
    </location>
</feature>
<dbReference type="PANTHER" id="PTHR43537">
    <property type="entry name" value="TRANSCRIPTIONAL REGULATOR, GNTR FAMILY"/>
    <property type="match status" value="1"/>
</dbReference>
<gene>
    <name evidence="5" type="ORF">G5B40_01720</name>
</gene>
<keyword evidence="6" id="KW-1185">Reference proteome</keyword>
<evidence type="ECO:0000256" key="1">
    <source>
        <dbReference type="ARBA" id="ARBA00023015"/>
    </source>
</evidence>
<dbReference type="InterPro" id="IPR036388">
    <property type="entry name" value="WH-like_DNA-bd_sf"/>
</dbReference>
<dbReference type="KEGG" id="hdh:G5B40_01720"/>
<organism evidence="5 6">
    <name type="scientific">Pikeienuella piscinae</name>
    <dbReference type="NCBI Taxonomy" id="2748098"/>
    <lineage>
        <taxon>Bacteria</taxon>
        <taxon>Pseudomonadati</taxon>
        <taxon>Pseudomonadota</taxon>
        <taxon>Alphaproteobacteria</taxon>
        <taxon>Rhodobacterales</taxon>
        <taxon>Paracoccaceae</taxon>
        <taxon>Pikeienuella</taxon>
    </lineage>
</organism>
<reference evidence="5 6" key="1">
    <citation type="submission" date="2020-02" db="EMBL/GenBank/DDBJ databases">
        <title>complete genome sequence of Rhodobacteraceae bacterium.</title>
        <authorList>
            <person name="Park J."/>
            <person name="Kim Y.-S."/>
            <person name="Kim K.-H."/>
        </authorList>
    </citation>
    <scope>NUCLEOTIDE SEQUENCE [LARGE SCALE GENOMIC DNA]</scope>
    <source>
        <strain evidence="5 6">RR4-56</strain>
    </source>
</reference>
<dbReference type="AlphaFoldDB" id="A0A7L5BTU7"/>
<dbReference type="InterPro" id="IPR000524">
    <property type="entry name" value="Tscrpt_reg_HTH_GntR"/>
</dbReference>
<sequence>MRRHEIIEAIRVKILTHDLRPGESVPEEALAEEFSVSRTPIREALAALEVLGFVTIEANKGARVSVYSIDGIRQFFEAAEPIYLSVYRIATERRTESDLEMLEKVLTIIETLTPDGDVHSRIMAYRAYMNSLAGIAANPFLISVTDRLIDYHIFLRRGIVDTLTSSELRRAAQVNYDHYRLINDGVLAADAEAVCAAVIERLRSSKTFLLENLL</sequence>
<keyword evidence="2" id="KW-0238">DNA-binding</keyword>
<dbReference type="InterPro" id="IPR036390">
    <property type="entry name" value="WH_DNA-bd_sf"/>
</dbReference>
<dbReference type="EMBL" id="CP049056">
    <property type="protein sequence ID" value="QIE54273.1"/>
    <property type="molecule type" value="Genomic_DNA"/>
</dbReference>
<dbReference type="CDD" id="cd07377">
    <property type="entry name" value="WHTH_GntR"/>
    <property type="match status" value="1"/>
</dbReference>
<dbReference type="Pfam" id="PF07729">
    <property type="entry name" value="FCD"/>
    <property type="match status" value="1"/>
</dbReference>
<dbReference type="Gene3D" id="1.10.10.10">
    <property type="entry name" value="Winged helix-like DNA-binding domain superfamily/Winged helix DNA-binding domain"/>
    <property type="match status" value="1"/>
</dbReference>
<dbReference type="SUPFAM" id="SSF46785">
    <property type="entry name" value="Winged helix' DNA-binding domain"/>
    <property type="match status" value="1"/>
</dbReference>
<dbReference type="PANTHER" id="PTHR43537:SF45">
    <property type="entry name" value="GNTR FAMILY REGULATORY PROTEIN"/>
    <property type="match status" value="1"/>
</dbReference>
<evidence type="ECO:0000256" key="2">
    <source>
        <dbReference type="ARBA" id="ARBA00023125"/>
    </source>
</evidence>
<keyword evidence="1" id="KW-0805">Transcription regulation</keyword>
<accession>A0A7L5BTU7</accession>
<protein>
    <submittedName>
        <fullName evidence="5">GntR family transcriptional regulator</fullName>
    </submittedName>
</protein>
<dbReference type="SUPFAM" id="SSF48008">
    <property type="entry name" value="GntR ligand-binding domain-like"/>
    <property type="match status" value="1"/>
</dbReference>
<dbReference type="GO" id="GO:0003700">
    <property type="term" value="F:DNA-binding transcription factor activity"/>
    <property type="evidence" value="ECO:0007669"/>
    <property type="project" value="InterPro"/>
</dbReference>
<evidence type="ECO:0000313" key="5">
    <source>
        <dbReference type="EMBL" id="QIE54273.1"/>
    </source>
</evidence>
<dbReference type="SMART" id="SM00345">
    <property type="entry name" value="HTH_GNTR"/>
    <property type="match status" value="1"/>
</dbReference>
<dbReference type="RefSeq" id="WP_165094270.1">
    <property type="nucleotide sequence ID" value="NZ_CP049056.1"/>
</dbReference>
<evidence type="ECO:0000313" key="6">
    <source>
        <dbReference type="Proteomes" id="UP000503336"/>
    </source>
</evidence>
<proteinExistence type="predicted"/>